<dbReference type="OrthoDB" id="10003330at2759"/>
<feature type="region of interest" description="Disordered" evidence="1">
    <location>
        <begin position="571"/>
        <end position="609"/>
    </location>
</feature>
<feature type="region of interest" description="Disordered" evidence="1">
    <location>
        <begin position="712"/>
        <end position="781"/>
    </location>
</feature>
<feature type="region of interest" description="Disordered" evidence="1">
    <location>
        <begin position="50"/>
        <end position="119"/>
    </location>
</feature>
<feature type="compositionally biased region" description="Basic and acidic residues" evidence="1">
    <location>
        <begin position="85"/>
        <end position="104"/>
    </location>
</feature>
<dbReference type="RefSeq" id="XP_023932269.1">
    <property type="nucleotide sequence ID" value="XM_024076501.1"/>
</dbReference>
<feature type="compositionally biased region" description="Basic and acidic residues" evidence="1">
    <location>
        <begin position="202"/>
        <end position="212"/>
    </location>
</feature>
<sequence>MTSNRICQRDEYSAIEIYLKQAEEELGKALNKLSPNSHTSSDKVILLEELPLKSDENHNNTQPQNGQTEDSVIDKSKLIEYQNEILKDPPDPPPKKVPRNDKIEVYFPPPPPLSPNYVHIGRRFSSPVILAETSSSSSSSSSSPKGSKGQLVTSEDENRNKRSVSEPPRTPTGGLKLTNTDQNRPYLTTNVQYENLTSSGQQEKKQHSHDSQVEGNTIDRNLNSEHHEKVLQKGTLASLLERPQCNIIEKNINRPKRPTSLDIVSHAEKLKPSQELEEPDEKGCCGNDKSQNGFVTKVSAVKSESNTSQKCPPTGRVQLVASNETVVMTTRKVSRATQTEEDSRREVWSMFPRTPLEAVVEVDDDLMVDESDLGNFQNERDSSTQTIRSDSQKQPSSNLAPSCRQQVVVVDVHVNGEFVNGEDELTPRNTPRNSEERTPTNSLERKNAHNNQRNVHFNTPSMTKFNTIANGSVKQSVRFADNSGKSPAAIQAESRLEFCNGRGQLDNAQKSLVGNSNYIKVQISSKRSSIHSTADIKTADKMDSNVQYKKRFSDGSGGQCNDISLESNIHDGSSYSNSSSTSTLQGSVTSVGNSSTGLSPETGTPQELLTPTSLLDSMHKKFYAHQYMQKSPAQSEADLCQTEHVEPKALVPHSLRTTLLANGGQASARLHSPDRPALGISGKAKKHVPGLSTVMESHGQCAVILPTSHSFNTDSAAGTPDEDVGRMGGSRGSVKSEEDEVIWIRRIPSGNTPCTTPTSDTESVNSSQHSLTHCGSKQGSAQHKKLEAMKMEKEVVLRSKTPPLKRADNKMHLPADKAHTLPGTGVQNKKSFQQYKTEREQAAR</sequence>
<feature type="region of interest" description="Disordered" evidence="1">
    <location>
        <begin position="419"/>
        <end position="458"/>
    </location>
</feature>
<feature type="region of interest" description="Disordered" evidence="1">
    <location>
        <begin position="797"/>
        <end position="844"/>
    </location>
</feature>
<evidence type="ECO:0000313" key="2">
    <source>
        <dbReference type="Proteomes" id="UP000085678"/>
    </source>
</evidence>
<feature type="compositionally biased region" description="Basic and acidic residues" evidence="1">
    <location>
        <begin position="805"/>
        <end position="819"/>
    </location>
</feature>
<feature type="compositionally biased region" description="Polar residues" evidence="1">
    <location>
        <begin position="177"/>
        <end position="201"/>
    </location>
</feature>
<keyword evidence="2" id="KW-1185">Reference proteome</keyword>
<dbReference type="GeneID" id="106169151"/>
<dbReference type="InParanoid" id="A0A2R2MPV4"/>
<organism evidence="2 3">
    <name type="scientific">Lingula anatina</name>
    <name type="common">Brachiopod</name>
    <name type="synonym">Lingula unguis</name>
    <dbReference type="NCBI Taxonomy" id="7574"/>
    <lineage>
        <taxon>Eukaryota</taxon>
        <taxon>Metazoa</taxon>
        <taxon>Spiralia</taxon>
        <taxon>Lophotrochozoa</taxon>
        <taxon>Brachiopoda</taxon>
        <taxon>Linguliformea</taxon>
        <taxon>Lingulata</taxon>
        <taxon>Lingulida</taxon>
        <taxon>Linguloidea</taxon>
        <taxon>Lingulidae</taxon>
        <taxon>Lingula</taxon>
    </lineage>
</organism>
<dbReference type="Proteomes" id="UP000085678">
    <property type="component" value="Unplaced"/>
</dbReference>
<feature type="region of interest" description="Disordered" evidence="1">
    <location>
        <begin position="131"/>
        <end position="213"/>
    </location>
</feature>
<reference evidence="3" key="1">
    <citation type="submission" date="2025-08" db="UniProtKB">
        <authorList>
            <consortium name="RefSeq"/>
        </authorList>
    </citation>
    <scope>IDENTIFICATION</scope>
    <source>
        <tissue evidence="3">Gonads</tissue>
    </source>
</reference>
<gene>
    <name evidence="3" type="primary">LOC106169151</name>
</gene>
<dbReference type="AlphaFoldDB" id="A0A2R2MPV4"/>
<feature type="compositionally biased region" description="Low complexity" evidence="1">
    <location>
        <begin position="134"/>
        <end position="143"/>
    </location>
</feature>
<accession>A0A2R2MPV4</accession>
<feature type="compositionally biased region" description="Polar residues" evidence="1">
    <location>
        <begin position="825"/>
        <end position="835"/>
    </location>
</feature>
<evidence type="ECO:0000313" key="3">
    <source>
        <dbReference type="RefSeq" id="XP_023932269.1"/>
    </source>
</evidence>
<proteinExistence type="predicted"/>
<feature type="compositionally biased region" description="Basic and acidic residues" evidence="1">
    <location>
        <begin position="433"/>
        <end position="447"/>
    </location>
</feature>
<feature type="compositionally biased region" description="Polar residues" evidence="1">
    <location>
        <begin position="749"/>
        <end position="781"/>
    </location>
</feature>
<protein>
    <submittedName>
        <fullName evidence="3">Uncharacterized protein LOC106169151</fullName>
    </submittedName>
</protein>
<feature type="region of interest" description="Disordered" evidence="1">
    <location>
        <begin position="374"/>
        <end position="404"/>
    </location>
</feature>
<feature type="compositionally biased region" description="Polar residues" evidence="1">
    <location>
        <begin position="59"/>
        <end position="70"/>
    </location>
</feature>
<name>A0A2R2MPV4_LINAN</name>
<feature type="compositionally biased region" description="Low complexity" evidence="1">
    <location>
        <begin position="573"/>
        <end position="599"/>
    </location>
</feature>
<feature type="compositionally biased region" description="Polar residues" evidence="1">
    <location>
        <begin position="449"/>
        <end position="458"/>
    </location>
</feature>
<dbReference type="KEGG" id="lak:106169151"/>
<evidence type="ECO:0000256" key="1">
    <source>
        <dbReference type="SAM" id="MobiDB-lite"/>
    </source>
</evidence>
<feature type="compositionally biased region" description="Polar residues" evidence="1">
    <location>
        <begin position="383"/>
        <end position="404"/>
    </location>
</feature>